<keyword evidence="4" id="KW-1185">Reference proteome</keyword>
<proteinExistence type="inferred from homology"/>
<gene>
    <name evidence="3" type="ORF">CDA63_12245</name>
</gene>
<dbReference type="RefSeq" id="WP_088464744.1">
    <property type="nucleotide sequence ID" value="NZ_NIRR01000019.1"/>
</dbReference>
<dbReference type="Proteomes" id="UP000197277">
    <property type="component" value="Unassembled WGS sequence"/>
</dbReference>
<dbReference type="InterPro" id="IPR036249">
    <property type="entry name" value="Thioredoxin-like_sf"/>
</dbReference>
<organism evidence="3 4">
    <name type="scientific">Hymenobacter amundsenii</name>
    <dbReference type="NCBI Taxonomy" id="2006685"/>
    <lineage>
        <taxon>Bacteria</taxon>
        <taxon>Pseudomonadati</taxon>
        <taxon>Bacteroidota</taxon>
        <taxon>Cytophagia</taxon>
        <taxon>Cytophagales</taxon>
        <taxon>Hymenobacteraceae</taxon>
        <taxon>Hymenobacter</taxon>
    </lineage>
</organism>
<dbReference type="AlphaFoldDB" id="A0A246FJS8"/>
<evidence type="ECO:0000259" key="2">
    <source>
        <dbReference type="PROSITE" id="PS51352"/>
    </source>
</evidence>
<comment type="similarity">
    <text evidence="1">Belongs to the thioredoxin family. DsbA subfamily.</text>
</comment>
<dbReference type="Gene3D" id="3.40.30.10">
    <property type="entry name" value="Glutaredoxin"/>
    <property type="match status" value="1"/>
</dbReference>
<dbReference type="SUPFAM" id="SSF52833">
    <property type="entry name" value="Thioredoxin-like"/>
    <property type="match status" value="1"/>
</dbReference>
<dbReference type="InterPro" id="IPR012336">
    <property type="entry name" value="Thioredoxin-like_fold"/>
</dbReference>
<reference evidence="3 4" key="1">
    <citation type="submission" date="2017-06" db="EMBL/GenBank/DDBJ databases">
        <title>Hymenobacter amundsenii sp. nov. isolated from regoliths in Antarctica.</title>
        <authorList>
            <person name="Sedlacek I."/>
            <person name="Kralova S."/>
            <person name="Pantucek R."/>
            <person name="Svec P."/>
            <person name="Holochova P."/>
            <person name="Stankova E."/>
            <person name="Vrbovska V."/>
            <person name="Busse H.-J."/>
        </authorList>
    </citation>
    <scope>NUCLEOTIDE SEQUENCE [LARGE SCALE GENOMIC DNA]</scope>
    <source>
        <strain evidence="3 4">CCM 8682</strain>
    </source>
</reference>
<dbReference type="EMBL" id="NIRR01000019">
    <property type="protein sequence ID" value="OWP62817.1"/>
    <property type="molecule type" value="Genomic_DNA"/>
</dbReference>
<dbReference type="PANTHER" id="PTHR13887:SF55">
    <property type="entry name" value="SLR0313 PROTEIN"/>
    <property type="match status" value="1"/>
</dbReference>
<name>A0A246FJS8_9BACT</name>
<evidence type="ECO:0000313" key="4">
    <source>
        <dbReference type="Proteomes" id="UP000197277"/>
    </source>
</evidence>
<sequence>MSNQLKPAVDGQDHSQGAQGAPLVLVEYGDYQCSYCGEAYPAIKAAQQELGDKLQFVFRNFPLAEAHPNAQQAALAAEAAAQQGKFWEMHDALYEHQNQLDSAQLAQHAQQVGLDVDQFKSDLQAKAGADKVEADFESGVRSGVNGTPAFFVNGQLYNGNWQDGELLSFLQSQLQ</sequence>
<dbReference type="OrthoDB" id="117402at2"/>
<dbReference type="PROSITE" id="PS51352">
    <property type="entry name" value="THIOREDOXIN_2"/>
    <property type="match status" value="1"/>
</dbReference>
<comment type="caution">
    <text evidence="3">The sequence shown here is derived from an EMBL/GenBank/DDBJ whole genome shotgun (WGS) entry which is preliminary data.</text>
</comment>
<evidence type="ECO:0000256" key="1">
    <source>
        <dbReference type="ARBA" id="ARBA00005791"/>
    </source>
</evidence>
<dbReference type="PANTHER" id="PTHR13887">
    <property type="entry name" value="GLUTATHIONE S-TRANSFERASE KAPPA"/>
    <property type="match status" value="1"/>
</dbReference>
<protein>
    <submittedName>
        <fullName evidence="3">Disulfide bond formation protein DsbA</fullName>
    </submittedName>
</protein>
<dbReference type="Pfam" id="PF13462">
    <property type="entry name" value="Thioredoxin_4"/>
    <property type="match status" value="1"/>
</dbReference>
<evidence type="ECO:0000313" key="3">
    <source>
        <dbReference type="EMBL" id="OWP62817.1"/>
    </source>
</evidence>
<feature type="domain" description="Thioredoxin" evidence="2">
    <location>
        <begin position="1"/>
        <end position="175"/>
    </location>
</feature>
<accession>A0A246FJS8</accession>
<dbReference type="InterPro" id="IPR013766">
    <property type="entry name" value="Thioredoxin_domain"/>
</dbReference>